<dbReference type="NCBIfam" id="TIGR01614">
    <property type="entry name" value="PME_inhib"/>
    <property type="match status" value="1"/>
</dbReference>
<evidence type="ECO:0000259" key="2">
    <source>
        <dbReference type="SMART" id="SM00856"/>
    </source>
</evidence>
<feature type="domain" description="Pectinesterase inhibitor" evidence="2">
    <location>
        <begin position="28"/>
        <end position="169"/>
    </location>
</feature>
<evidence type="ECO:0000256" key="1">
    <source>
        <dbReference type="SAM" id="Phobius"/>
    </source>
</evidence>
<gene>
    <name evidence="3" type="ORF">QVD17_12231</name>
</gene>
<dbReference type="GO" id="GO:0004857">
    <property type="term" value="F:enzyme inhibitor activity"/>
    <property type="evidence" value="ECO:0007669"/>
    <property type="project" value="InterPro"/>
</dbReference>
<accession>A0AAD8P1H5</accession>
<dbReference type="InterPro" id="IPR035513">
    <property type="entry name" value="Invertase/methylesterase_inhib"/>
</dbReference>
<feature type="transmembrane region" description="Helical" evidence="1">
    <location>
        <begin position="6"/>
        <end position="26"/>
    </location>
</feature>
<keyword evidence="4" id="KW-1185">Reference proteome</keyword>
<dbReference type="PANTHER" id="PTHR31890:SF9">
    <property type="entry name" value="PLANT INVERTASE_PECTIN METHYLESTERASE INHIBITOR SUPERFAMILY PROTEIN"/>
    <property type="match status" value="1"/>
</dbReference>
<comment type="caution">
    <text evidence="3">The sequence shown here is derived from an EMBL/GenBank/DDBJ whole genome shotgun (WGS) entry which is preliminary data.</text>
</comment>
<dbReference type="AlphaFoldDB" id="A0AAD8P1H5"/>
<sequence length="179" mass="20203">MHSFSISYIFYVFLVSLVITMSKVAIEEPYELVNKVCKKQGNQKFCVEVLKSDTRSEFAKDIRTLTAIAVDVATKNTTATRNYFQRVKTGPPGVLKSLKSCIDLYNNVIMNLKICLHEEDCSLIGYDIHVARDEVMFCQEIADSNRAHDSFITTSNDVTLEFCGLGESLANLMCYETRA</sequence>
<dbReference type="InterPro" id="IPR006501">
    <property type="entry name" value="Pectinesterase_inhib_dom"/>
</dbReference>
<evidence type="ECO:0000313" key="3">
    <source>
        <dbReference type="EMBL" id="KAK1429903.1"/>
    </source>
</evidence>
<reference evidence="3" key="1">
    <citation type="journal article" date="2023" name="bioRxiv">
        <title>Improved chromosome-level genome assembly for marigold (Tagetes erecta).</title>
        <authorList>
            <person name="Jiang F."/>
            <person name="Yuan L."/>
            <person name="Wang S."/>
            <person name="Wang H."/>
            <person name="Xu D."/>
            <person name="Wang A."/>
            <person name="Fan W."/>
        </authorList>
    </citation>
    <scope>NUCLEOTIDE SEQUENCE</scope>
    <source>
        <strain evidence="3">WSJ</strain>
        <tissue evidence="3">Leaf</tissue>
    </source>
</reference>
<dbReference type="PANTHER" id="PTHR31890">
    <property type="entry name" value="PLANT INVERTASE/PECTIN METHYLESTERASE INHIBITOR SUPERFAMILY PROTEIN"/>
    <property type="match status" value="1"/>
</dbReference>
<keyword evidence="1" id="KW-0812">Transmembrane</keyword>
<dbReference type="SMART" id="SM00856">
    <property type="entry name" value="PMEI"/>
    <property type="match status" value="1"/>
</dbReference>
<dbReference type="SUPFAM" id="SSF101148">
    <property type="entry name" value="Plant invertase/pectin methylesterase inhibitor"/>
    <property type="match status" value="1"/>
</dbReference>
<dbReference type="Pfam" id="PF04043">
    <property type="entry name" value="PMEI"/>
    <property type="match status" value="1"/>
</dbReference>
<dbReference type="Proteomes" id="UP001229421">
    <property type="component" value="Unassembled WGS sequence"/>
</dbReference>
<name>A0AAD8P1H5_TARER</name>
<proteinExistence type="predicted"/>
<dbReference type="Gene3D" id="1.20.140.40">
    <property type="entry name" value="Invertase/pectin methylesterase inhibitor family protein"/>
    <property type="match status" value="1"/>
</dbReference>
<dbReference type="EMBL" id="JAUHHV010000003">
    <property type="protein sequence ID" value="KAK1429903.1"/>
    <property type="molecule type" value="Genomic_DNA"/>
</dbReference>
<organism evidence="3 4">
    <name type="scientific">Tagetes erecta</name>
    <name type="common">African marigold</name>
    <dbReference type="NCBI Taxonomy" id="13708"/>
    <lineage>
        <taxon>Eukaryota</taxon>
        <taxon>Viridiplantae</taxon>
        <taxon>Streptophyta</taxon>
        <taxon>Embryophyta</taxon>
        <taxon>Tracheophyta</taxon>
        <taxon>Spermatophyta</taxon>
        <taxon>Magnoliopsida</taxon>
        <taxon>eudicotyledons</taxon>
        <taxon>Gunneridae</taxon>
        <taxon>Pentapetalae</taxon>
        <taxon>asterids</taxon>
        <taxon>campanulids</taxon>
        <taxon>Asterales</taxon>
        <taxon>Asteraceae</taxon>
        <taxon>Asteroideae</taxon>
        <taxon>Heliantheae alliance</taxon>
        <taxon>Tageteae</taxon>
        <taxon>Tagetes</taxon>
    </lineage>
</organism>
<keyword evidence="1" id="KW-1133">Transmembrane helix</keyword>
<protein>
    <recommendedName>
        <fullName evidence="2">Pectinesterase inhibitor domain-containing protein</fullName>
    </recommendedName>
</protein>
<keyword evidence="1" id="KW-0472">Membrane</keyword>
<evidence type="ECO:0000313" key="4">
    <source>
        <dbReference type="Proteomes" id="UP001229421"/>
    </source>
</evidence>